<sequence length="166" mass="18189">MEDENKCIILALKIASAIELLSQLLYGNICLSAIGNEVDKLISSDIKVMRSILRYYPSKNTTASTGGRRRYCLKGVVSIPGLRDPCRSVVSPPPPLTRMNRLAISGICLSVCVFVFTVDEDQEDFLLLSRGGGGRGEGKRRSEGLSCIAPAPNEISVLMRERMKKL</sequence>
<name>A0A8X6TI24_NEPPI</name>
<dbReference type="Proteomes" id="UP000887013">
    <property type="component" value="Unassembled WGS sequence"/>
</dbReference>
<keyword evidence="2" id="KW-1185">Reference proteome</keyword>
<evidence type="ECO:0000313" key="1">
    <source>
        <dbReference type="EMBL" id="GFT13036.1"/>
    </source>
</evidence>
<protein>
    <submittedName>
        <fullName evidence="1">Uncharacterized protein</fullName>
    </submittedName>
</protein>
<gene>
    <name evidence="1" type="ORF">NPIL_440281</name>
</gene>
<dbReference type="EMBL" id="BMAW01104193">
    <property type="protein sequence ID" value="GFT13036.1"/>
    <property type="molecule type" value="Genomic_DNA"/>
</dbReference>
<dbReference type="AlphaFoldDB" id="A0A8X6TI24"/>
<proteinExistence type="predicted"/>
<reference evidence="1" key="1">
    <citation type="submission" date="2020-08" db="EMBL/GenBank/DDBJ databases">
        <title>Multicomponent nature underlies the extraordinary mechanical properties of spider dragline silk.</title>
        <authorList>
            <person name="Kono N."/>
            <person name="Nakamura H."/>
            <person name="Mori M."/>
            <person name="Yoshida Y."/>
            <person name="Ohtoshi R."/>
            <person name="Malay A.D."/>
            <person name="Moran D.A.P."/>
            <person name="Tomita M."/>
            <person name="Numata K."/>
            <person name="Arakawa K."/>
        </authorList>
    </citation>
    <scope>NUCLEOTIDE SEQUENCE</scope>
</reference>
<evidence type="ECO:0000313" key="2">
    <source>
        <dbReference type="Proteomes" id="UP000887013"/>
    </source>
</evidence>
<accession>A0A8X6TI24</accession>
<organism evidence="1 2">
    <name type="scientific">Nephila pilipes</name>
    <name type="common">Giant wood spider</name>
    <name type="synonym">Nephila maculata</name>
    <dbReference type="NCBI Taxonomy" id="299642"/>
    <lineage>
        <taxon>Eukaryota</taxon>
        <taxon>Metazoa</taxon>
        <taxon>Ecdysozoa</taxon>
        <taxon>Arthropoda</taxon>
        <taxon>Chelicerata</taxon>
        <taxon>Arachnida</taxon>
        <taxon>Araneae</taxon>
        <taxon>Araneomorphae</taxon>
        <taxon>Entelegynae</taxon>
        <taxon>Araneoidea</taxon>
        <taxon>Nephilidae</taxon>
        <taxon>Nephila</taxon>
    </lineage>
</organism>
<comment type="caution">
    <text evidence="1">The sequence shown here is derived from an EMBL/GenBank/DDBJ whole genome shotgun (WGS) entry which is preliminary data.</text>
</comment>